<dbReference type="SMART" id="SM00044">
    <property type="entry name" value="CYCc"/>
    <property type="match status" value="1"/>
</dbReference>
<evidence type="ECO:0000256" key="1">
    <source>
        <dbReference type="PROSITE-ProRule" id="PRU00339"/>
    </source>
</evidence>
<dbReference type="InterPro" id="IPR050697">
    <property type="entry name" value="Adenylyl/Guanylyl_Cyclase_3/4"/>
</dbReference>
<sequence length="581" mass="63005">MAKLVERRLAVVLAADVAGFSALTAEDETGTLQALLASRAGFDAIISKHRGRIANTAGDSIIAEFHSAVDAVHCAIEAQDALDAMPNGIRFRIGIHSGEVVPNGDDILGEAVNIAARLEALAEPGGILISGDVHRLARRHLRSAVSDLGEQKVKNIPEPVQVFAVERARATPMGDCPRAREAEGADKPSLAVLPFTNLSPNPNHAFFADGLVDDITTALSRLRWLEVTARNSAVALGDKAEPDSVGRDLKVRYVLRGSVRTSGSRLRVSAQLVETASGTQVWAERYDADVSDLFDIQDEITVSVVGAIEPQLVAAEVLRAEHRPPADLRAWECVARAIPFIWSQTVTGAETARSWLARAVAAYPDYAYAHALTGWSYMQMWWVVGNADQQKLIAAAEPHAQRASLLDPREPWVHLVNGLIHIRRREPEEAIEAFQRSLVLNPSFAIAYAYLGFSLGVSGSPAEGLEALDHALRLSPRDPALQPAVVQIAGMIHFAAGDYQEALKATSRFLRDRPDHLGGQRQMAATFALLGRTEEARAALARVLHLDPKFRLSDAERSNGWCEPKARADYVQGLRLAGLPE</sequence>
<dbReference type="InterPro" id="IPR029787">
    <property type="entry name" value="Nucleotide_cyclase"/>
</dbReference>
<dbReference type="InterPro" id="IPR001054">
    <property type="entry name" value="A/G_cyclase"/>
</dbReference>
<gene>
    <name evidence="3" type="ORF">NK718_21465</name>
</gene>
<comment type="caution">
    <text evidence="3">The sequence shown here is derived from an EMBL/GenBank/DDBJ whole genome shotgun (WGS) entry which is preliminary data.</text>
</comment>
<dbReference type="RefSeq" id="WP_254746583.1">
    <property type="nucleotide sequence ID" value="NZ_JANCLU010000037.1"/>
</dbReference>
<accession>A0ABT1LIX9</accession>
<dbReference type="Gene3D" id="3.40.50.10070">
    <property type="entry name" value="TolB, N-terminal domain"/>
    <property type="match status" value="1"/>
</dbReference>
<keyword evidence="4" id="KW-1185">Reference proteome</keyword>
<evidence type="ECO:0000259" key="2">
    <source>
        <dbReference type="PROSITE" id="PS50125"/>
    </source>
</evidence>
<dbReference type="SUPFAM" id="SSF48452">
    <property type="entry name" value="TPR-like"/>
    <property type="match status" value="1"/>
</dbReference>
<dbReference type="PANTHER" id="PTHR43081:SF19">
    <property type="entry name" value="PH-SENSITIVE ADENYLATE CYCLASE RV1264"/>
    <property type="match status" value="1"/>
</dbReference>
<feature type="repeat" description="TPR" evidence="1">
    <location>
        <begin position="483"/>
        <end position="516"/>
    </location>
</feature>
<dbReference type="Gene3D" id="3.30.70.1230">
    <property type="entry name" value="Nucleotide cyclase"/>
    <property type="match status" value="1"/>
</dbReference>
<dbReference type="PROSITE" id="PS50125">
    <property type="entry name" value="GUANYLATE_CYCLASE_2"/>
    <property type="match status" value="1"/>
</dbReference>
<keyword evidence="1" id="KW-0802">TPR repeat</keyword>
<evidence type="ECO:0000313" key="4">
    <source>
        <dbReference type="Proteomes" id="UP001205890"/>
    </source>
</evidence>
<name>A0ABT1LIX9_9HYPH</name>
<evidence type="ECO:0000313" key="3">
    <source>
        <dbReference type="EMBL" id="MCP8941098.1"/>
    </source>
</evidence>
<dbReference type="SUPFAM" id="SSF55073">
    <property type="entry name" value="Nucleotide cyclase"/>
    <property type="match status" value="1"/>
</dbReference>
<dbReference type="EMBL" id="JANCLU010000037">
    <property type="protein sequence ID" value="MCP8941098.1"/>
    <property type="molecule type" value="Genomic_DNA"/>
</dbReference>
<dbReference type="Pfam" id="PF00211">
    <property type="entry name" value="Guanylate_cyc"/>
    <property type="match status" value="1"/>
</dbReference>
<proteinExistence type="predicted"/>
<dbReference type="Pfam" id="PF14559">
    <property type="entry name" value="TPR_19"/>
    <property type="match status" value="1"/>
</dbReference>
<dbReference type="Gene3D" id="1.25.40.10">
    <property type="entry name" value="Tetratricopeptide repeat domain"/>
    <property type="match status" value="1"/>
</dbReference>
<dbReference type="PROSITE" id="PS50005">
    <property type="entry name" value="TPR"/>
    <property type="match status" value="2"/>
</dbReference>
<protein>
    <submittedName>
        <fullName evidence="3">Adenylate/guanylate cyclase domain-containing protein</fullName>
    </submittedName>
</protein>
<feature type="repeat" description="TPR" evidence="1">
    <location>
        <begin position="411"/>
        <end position="444"/>
    </location>
</feature>
<feature type="domain" description="Guanylate cyclase" evidence="2">
    <location>
        <begin position="11"/>
        <end position="119"/>
    </location>
</feature>
<organism evidence="3 4">
    <name type="scientific">Alsobacter ponti</name>
    <dbReference type="NCBI Taxonomy" id="2962936"/>
    <lineage>
        <taxon>Bacteria</taxon>
        <taxon>Pseudomonadati</taxon>
        <taxon>Pseudomonadota</taxon>
        <taxon>Alphaproteobacteria</taxon>
        <taxon>Hyphomicrobiales</taxon>
        <taxon>Alsobacteraceae</taxon>
        <taxon>Alsobacter</taxon>
    </lineage>
</organism>
<reference evidence="3 4" key="1">
    <citation type="submission" date="2022-07" db="EMBL/GenBank/DDBJ databases">
        <authorList>
            <person name="Li W.-J."/>
            <person name="Deng Q.-Q."/>
        </authorList>
    </citation>
    <scope>NUCLEOTIDE SEQUENCE [LARGE SCALE GENOMIC DNA]</scope>
    <source>
        <strain evidence="3 4">SYSU M60028</strain>
    </source>
</reference>
<dbReference type="CDD" id="cd07302">
    <property type="entry name" value="CHD"/>
    <property type="match status" value="1"/>
</dbReference>
<dbReference type="PANTHER" id="PTHR43081">
    <property type="entry name" value="ADENYLATE CYCLASE, TERMINAL-DIFFERENTIATION SPECIFIC-RELATED"/>
    <property type="match status" value="1"/>
</dbReference>
<dbReference type="InterPro" id="IPR011990">
    <property type="entry name" value="TPR-like_helical_dom_sf"/>
</dbReference>
<dbReference type="InterPro" id="IPR019734">
    <property type="entry name" value="TPR_rpt"/>
</dbReference>
<dbReference type="SMART" id="SM00028">
    <property type="entry name" value="TPR"/>
    <property type="match status" value="4"/>
</dbReference>
<dbReference type="Proteomes" id="UP001205890">
    <property type="component" value="Unassembled WGS sequence"/>
</dbReference>